<accession>A0A8H7N480</accession>
<dbReference type="EMBL" id="JADCTT010000009">
    <property type="protein sequence ID" value="KAF9748530.1"/>
    <property type="molecule type" value="Genomic_DNA"/>
</dbReference>
<dbReference type="Proteomes" id="UP000616885">
    <property type="component" value="Unassembled WGS sequence"/>
</dbReference>
<evidence type="ECO:0000256" key="2">
    <source>
        <dbReference type="SAM" id="MobiDB-lite"/>
    </source>
</evidence>
<evidence type="ECO:0000256" key="1">
    <source>
        <dbReference type="SAM" id="Coils"/>
    </source>
</evidence>
<comment type="caution">
    <text evidence="3">The sequence shown here is derived from an EMBL/GenBank/DDBJ whole genome shotgun (WGS) entry which is preliminary data.</text>
</comment>
<keyword evidence="1" id="KW-0175">Coiled coil</keyword>
<protein>
    <submittedName>
        <fullName evidence="3">Uncharacterized protein</fullName>
    </submittedName>
</protein>
<evidence type="ECO:0000313" key="3">
    <source>
        <dbReference type="EMBL" id="KAF9748530.1"/>
    </source>
</evidence>
<dbReference type="AlphaFoldDB" id="A0A8H7N480"/>
<name>A0A8H7N480_BIOOC</name>
<proteinExistence type="predicted"/>
<sequence length="294" mass="33876">MDRENIFGKSPVRNRSERQNEPPIPNKPTHLLSTAMVKTKERESMNPQDTQIRIKQLEGDLQAITRERDDALNGIHKVFDDIIVIEDKLHEEQRLSARKDEEIIRLNEEKIRLLGEMKTKDEELVNLRRLNEGQEKALSRQISETRTLQHRFESMSRNGTSTAAAQQSQKDWEAKLKAKESQLQEMATQLEMLRKQCTSDQQRREAAEAQLHNLQATAVVQDSQAKDVAELRRLLTWHQTIGEQASRNTKETSEENRKLRGLIADQEQKLQGQEALLATMRRQGQVVTVPGSFA</sequence>
<evidence type="ECO:0000313" key="4">
    <source>
        <dbReference type="Proteomes" id="UP000616885"/>
    </source>
</evidence>
<reference evidence="3" key="1">
    <citation type="submission" date="2020-10" db="EMBL/GenBank/DDBJ databases">
        <title>High-Quality Genome Resource of Clonostachys rosea strain S41 by Oxford Nanopore Long-Read Sequencing.</title>
        <authorList>
            <person name="Wang H."/>
        </authorList>
    </citation>
    <scope>NUCLEOTIDE SEQUENCE</scope>
    <source>
        <strain evidence="3">S41</strain>
    </source>
</reference>
<organism evidence="3 4">
    <name type="scientific">Bionectria ochroleuca</name>
    <name type="common">Gliocladium roseum</name>
    <dbReference type="NCBI Taxonomy" id="29856"/>
    <lineage>
        <taxon>Eukaryota</taxon>
        <taxon>Fungi</taxon>
        <taxon>Dikarya</taxon>
        <taxon>Ascomycota</taxon>
        <taxon>Pezizomycotina</taxon>
        <taxon>Sordariomycetes</taxon>
        <taxon>Hypocreomycetidae</taxon>
        <taxon>Hypocreales</taxon>
        <taxon>Bionectriaceae</taxon>
        <taxon>Clonostachys</taxon>
    </lineage>
</organism>
<feature type="coiled-coil region" evidence="1">
    <location>
        <begin position="256"/>
        <end position="283"/>
    </location>
</feature>
<feature type="coiled-coil region" evidence="1">
    <location>
        <begin position="169"/>
        <end position="217"/>
    </location>
</feature>
<gene>
    <name evidence="3" type="ORF">IM811_018035</name>
</gene>
<feature type="region of interest" description="Disordered" evidence="2">
    <location>
        <begin position="1"/>
        <end position="31"/>
    </location>
</feature>
<feature type="coiled-coil region" evidence="1">
    <location>
        <begin position="54"/>
        <end position="137"/>
    </location>
</feature>